<evidence type="ECO:0000259" key="7">
    <source>
        <dbReference type="PROSITE" id="PS00624"/>
    </source>
</evidence>
<dbReference type="PANTHER" id="PTHR11552:SF147">
    <property type="entry name" value="CHOLINE DEHYDROGENASE, MITOCHONDRIAL"/>
    <property type="match status" value="1"/>
</dbReference>
<proteinExistence type="inferred from homology"/>
<dbReference type="InterPro" id="IPR000172">
    <property type="entry name" value="GMC_OxRdtase_N"/>
</dbReference>
<gene>
    <name evidence="8" type="ORF">HA482_36200</name>
</gene>
<dbReference type="PROSITE" id="PS00623">
    <property type="entry name" value="GMC_OXRED_1"/>
    <property type="match status" value="1"/>
</dbReference>
<comment type="similarity">
    <text evidence="2 5">Belongs to the GMC oxidoreductase family.</text>
</comment>
<comment type="caution">
    <text evidence="8">The sequence shown here is derived from an EMBL/GenBank/DDBJ whole genome shotgun (WGS) entry which is preliminary data.</text>
</comment>
<dbReference type="Gene3D" id="3.50.50.60">
    <property type="entry name" value="FAD/NAD(P)-binding domain"/>
    <property type="match status" value="1"/>
</dbReference>
<evidence type="ECO:0000313" key="9">
    <source>
        <dbReference type="Proteomes" id="UP000639516"/>
    </source>
</evidence>
<protein>
    <submittedName>
        <fullName evidence="8">GMC family oxidoreductase N-terminal domain-containing protein</fullName>
    </submittedName>
</protein>
<comment type="cofactor">
    <cofactor evidence="1">
        <name>FAD</name>
        <dbReference type="ChEBI" id="CHEBI:57692"/>
    </cofactor>
</comment>
<keyword evidence="9" id="KW-1185">Reference proteome</keyword>
<evidence type="ECO:0000256" key="2">
    <source>
        <dbReference type="ARBA" id="ARBA00010790"/>
    </source>
</evidence>
<dbReference type="Gene3D" id="3.30.560.10">
    <property type="entry name" value="Glucose Oxidase, domain 3"/>
    <property type="match status" value="1"/>
</dbReference>
<keyword evidence="4 5" id="KW-0274">FAD</keyword>
<evidence type="ECO:0000256" key="5">
    <source>
        <dbReference type="RuleBase" id="RU003968"/>
    </source>
</evidence>
<evidence type="ECO:0000259" key="6">
    <source>
        <dbReference type="PROSITE" id="PS00623"/>
    </source>
</evidence>
<dbReference type="Proteomes" id="UP000639516">
    <property type="component" value="Unassembled WGS sequence"/>
</dbReference>
<dbReference type="InterPro" id="IPR007867">
    <property type="entry name" value="GMC_OxRtase_C"/>
</dbReference>
<evidence type="ECO:0000313" key="8">
    <source>
        <dbReference type="EMBL" id="MBC9983635.1"/>
    </source>
</evidence>
<dbReference type="InterPro" id="IPR012132">
    <property type="entry name" value="GMC_OxRdtase"/>
</dbReference>
<dbReference type="SUPFAM" id="SSF51905">
    <property type="entry name" value="FAD/NAD(P)-binding domain"/>
    <property type="match status" value="1"/>
</dbReference>
<keyword evidence="3 5" id="KW-0285">Flavoprotein</keyword>
<dbReference type="RefSeq" id="WP_188106822.1">
    <property type="nucleotide sequence ID" value="NZ_JAANIH010000063.1"/>
</dbReference>
<dbReference type="Pfam" id="PF00732">
    <property type="entry name" value="GMC_oxred_N"/>
    <property type="match status" value="1"/>
</dbReference>
<dbReference type="PIRSF" id="PIRSF000137">
    <property type="entry name" value="Alcohol_oxidase"/>
    <property type="match status" value="1"/>
</dbReference>
<evidence type="ECO:0000256" key="4">
    <source>
        <dbReference type="ARBA" id="ARBA00022827"/>
    </source>
</evidence>
<feature type="domain" description="Glucose-methanol-choline oxidoreductase N-terminal" evidence="7">
    <location>
        <begin position="257"/>
        <end position="271"/>
    </location>
</feature>
<dbReference type="InterPro" id="IPR036188">
    <property type="entry name" value="FAD/NAD-bd_sf"/>
</dbReference>
<accession>A0ABR7UI62</accession>
<reference evidence="8 9" key="1">
    <citation type="journal article" date="2020" name="Arch. Microbiol.">
        <title>Bradyrhizobium campsiandrae sp. nov., a nitrogen-fixing bacterial strain isolated from a native leguminous tree from the Amazon adapted to flooded conditions.</title>
        <authorList>
            <person name="Cabral Michel D."/>
            <person name="Martins da Costa E."/>
            <person name="Azarias Guimaraes A."/>
            <person name="Soares de Carvalho T."/>
            <person name="Santos de Castro Caputo P."/>
            <person name="Willems A."/>
            <person name="de Souza Moreira F.M."/>
        </authorList>
    </citation>
    <scope>NUCLEOTIDE SEQUENCE [LARGE SCALE GENOMIC DNA]</scope>
    <source>
        <strain evidence="9">INPA 384B</strain>
    </source>
</reference>
<dbReference type="PANTHER" id="PTHR11552">
    <property type="entry name" value="GLUCOSE-METHANOL-CHOLINE GMC OXIDOREDUCTASE"/>
    <property type="match status" value="1"/>
</dbReference>
<evidence type="ECO:0000256" key="3">
    <source>
        <dbReference type="ARBA" id="ARBA00022630"/>
    </source>
</evidence>
<name>A0ABR7UI62_9BRAD</name>
<dbReference type="PROSITE" id="PS00624">
    <property type="entry name" value="GMC_OXRED_2"/>
    <property type="match status" value="1"/>
</dbReference>
<dbReference type="SUPFAM" id="SSF54373">
    <property type="entry name" value="FAD-linked reductases, C-terminal domain"/>
    <property type="match status" value="1"/>
</dbReference>
<dbReference type="PROSITE" id="PS51257">
    <property type="entry name" value="PROKAR_LIPOPROTEIN"/>
    <property type="match status" value="1"/>
</dbReference>
<feature type="domain" description="Glucose-methanol-choline oxidoreductase N-terminal" evidence="6">
    <location>
        <begin position="81"/>
        <end position="104"/>
    </location>
</feature>
<dbReference type="Pfam" id="PF05199">
    <property type="entry name" value="GMC_oxred_C"/>
    <property type="match status" value="1"/>
</dbReference>
<organism evidence="8 9">
    <name type="scientific">Bradyrhizobium campsiandrae</name>
    <dbReference type="NCBI Taxonomy" id="1729892"/>
    <lineage>
        <taxon>Bacteria</taxon>
        <taxon>Pseudomonadati</taxon>
        <taxon>Pseudomonadota</taxon>
        <taxon>Alphaproteobacteria</taxon>
        <taxon>Hyphomicrobiales</taxon>
        <taxon>Nitrobacteraceae</taxon>
        <taxon>Bradyrhizobium</taxon>
    </lineage>
</organism>
<evidence type="ECO:0000256" key="1">
    <source>
        <dbReference type="ARBA" id="ARBA00001974"/>
    </source>
</evidence>
<dbReference type="EMBL" id="JAATTO010000076">
    <property type="protein sequence ID" value="MBC9983635.1"/>
    <property type="molecule type" value="Genomic_DNA"/>
</dbReference>
<sequence length="548" mass="60442">MDRFDYVIVGAGSAGCILTSRLSEDPNTSVCVLEAGPNDWHPYIHLPAGFIKTFHMKSINWAYQQEPGPYTGGRSIYAPRGKTLGGSSSINGHIYNRGQRMDFDTWAQMGNRGWGYADVLPYFKRLEKRVGEGDSTFRGRDGKLTVTTMDWRDPLCEAFMEGAVSLGIPRNPDYNGAKQEGVSYCQRTINNGLRVSGATAFLKPAMKRPNVHVHTHAHATEIIFEGKRAVGVRYSKGGRGGTPVEVRANKEVILSGGTYNSPQLLQLSGIGAPDLLNAHGITVRHALPVGEGLQDHYAPRTVARVKDIKTINELRRGWRLWVEAMKWATQRKGLLSLSPTMVYCFWHSGESADSSDLQLTFTPASYKEGVQGQLEDEPGMTVASWQQRPESRGYVRIRSPDPFAPPIIQTNYLDAELDRRVIVGGMKLARRLLKSAPLSPYYAYEDFPGPNVNSDDEFLHAATERGTTTFHPGCTCRMGPADSTWAVVDDQLRVHGLEGLRVIDASVMPRMISANLNASTMMIADRASDLIRGKAPMEAARIPDMAVA</sequence>